<gene>
    <name evidence="1" type="ORF">O181_063363</name>
</gene>
<feature type="non-terminal residue" evidence="1">
    <location>
        <position position="59"/>
    </location>
</feature>
<proteinExistence type="predicted"/>
<accession>A0A9Q3ERH8</accession>
<dbReference type="EMBL" id="AVOT02030452">
    <property type="protein sequence ID" value="MBW0523648.1"/>
    <property type="molecule type" value="Genomic_DNA"/>
</dbReference>
<comment type="caution">
    <text evidence="1">The sequence shown here is derived from an EMBL/GenBank/DDBJ whole genome shotgun (WGS) entry which is preliminary data.</text>
</comment>
<dbReference type="Proteomes" id="UP000765509">
    <property type="component" value="Unassembled WGS sequence"/>
</dbReference>
<evidence type="ECO:0000313" key="1">
    <source>
        <dbReference type="EMBL" id="MBW0523648.1"/>
    </source>
</evidence>
<dbReference type="AlphaFoldDB" id="A0A9Q3ERH8"/>
<name>A0A9Q3ERH8_9BASI</name>
<evidence type="ECO:0000313" key="2">
    <source>
        <dbReference type="Proteomes" id="UP000765509"/>
    </source>
</evidence>
<reference evidence="1" key="1">
    <citation type="submission" date="2021-03" db="EMBL/GenBank/DDBJ databases">
        <title>Draft genome sequence of rust myrtle Austropuccinia psidii MF-1, a brazilian biotype.</title>
        <authorList>
            <person name="Quecine M.C."/>
            <person name="Pachon D.M.R."/>
            <person name="Bonatelli M.L."/>
            <person name="Correr F.H."/>
            <person name="Franceschini L.M."/>
            <person name="Leite T.F."/>
            <person name="Margarido G.R.A."/>
            <person name="Almeida C.A."/>
            <person name="Ferrarezi J.A."/>
            <person name="Labate C.A."/>
        </authorList>
    </citation>
    <scope>NUCLEOTIDE SEQUENCE</scope>
    <source>
        <strain evidence="1">MF-1</strain>
    </source>
</reference>
<sequence>SPSRNFLTFPKCFIGPNRFVQISANWLLIRVFDPSITITAALLSHINFHTSKLPLTSVF</sequence>
<keyword evidence="2" id="KW-1185">Reference proteome</keyword>
<protein>
    <submittedName>
        <fullName evidence="1">Uncharacterized protein</fullName>
    </submittedName>
</protein>
<organism evidence="1 2">
    <name type="scientific">Austropuccinia psidii MF-1</name>
    <dbReference type="NCBI Taxonomy" id="1389203"/>
    <lineage>
        <taxon>Eukaryota</taxon>
        <taxon>Fungi</taxon>
        <taxon>Dikarya</taxon>
        <taxon>Basidiomycota</taxon>
        <taxon>Pucciniomycotina</taxon>
        <taxon>Pucciniomycetes</taxon>
        <taxon>Pucciniales</taxon>
        <taxon>Sphaerophragmiaceae</taxon>
        <taxon>Austropuccinia</taxon>
    </lineage>
</organism>